<keyword evidence="4" id="KW-1185">Reference proteome</keyword>
<dbReference type="InterPro" id="IPR005586">
    <property type="entry name" value="ABC_trans_aux"/>
</dbReference>
<keyword evidence="1" id="KW-0732">Signal</keyword>
<feature type="chain" id="PRO_5012890729" description="ABC-type transport auxiliary lipoprotein component domain-containing protein" evidence="1">
    <location>
        <begin position="25"/>
        <end position="209"/>
    </location>
</feature>
<proteinExistence type="predicted"/>
<dbReference type="Gene3D" id="3.40.50.10610">
    <property type="entry name" value="ABC-type transport auxiliary lipoprotein component"/>
    <property type="match status" value="1"/>
</dbReference>
<evidence type="ECO:0000259" key="2">
    <source>
        <dbReference type="Pfam" id="PF03886"/>
    </source>
</evidence>
<dbReference type="RefSeq" id="WP_086077587.1">
    <property type="nucleotide sequence ID" value="NZ_CP021111.1"/>
</dbReference>
<dbReference type="AlphaFoldDB" id="A0A1W6ZAF6"/>
<accession>A0A1W6ZAF6</accession>
<organism evidence="3 4">
    <name type="scientific">Bordetella genomosp. 13</name>
    <dbReference type="NCBI Taxonomy" id="463040"/>
    <lineage>
        <taxon>Bacteria</taxon>
        <taxon>Pseudomonadati</taxon>
        <taxon>Pseudomonadota</taxon>
        <taxon>Betaproteobacteria</taxon>
        <taxon>Burkholderiales</taxon>
        <taxon>Alcaligenaceae</taxon>
        <taxon>Bordetella</taxon>
    </lineage>
</organism>
<dbReference type="EMBL" id="CP021111">
    <property type="protein sequence ID" value="ARP93814.1"/>
    <property type="molecule type" value="Genomic_DNA"/>
</dbReference>
<feature type="signal peptide" evidence="1">
    <location>
        <begin position="1"/>
        <end position="24"/>
    </location>
</feature>
<dbReference type="SUPFAM" id="SSF159594">
    <property type="entry name" value="XCC0632-like"/>
    <property type="match status" value="1"/>
</dbReference>
<sequence length="209" mass="22142">MTNALPWIAALALLASACASSPQATFYTLAARQPQERPQAAGSVRISIDSVSVPDLVDRPQIVTRVDATQVNIEEFARWADPLEAQITRVLAADLAQSVPGALASGNLAWEAADETYHVSVDILSFESAPGSMASIAALWTVRALKSGEPVSGRSMVHEPTDGQGYDALVQAHSRALATVSSDIARAIETMRVSGGKRPVQARPVEGRR</sequence>
<reference evidence="3 4" key="1">
    <citation type="submission" date="2017-05" db="EMBL/GenBank/DDBJ databases">
        <title>Complete and WGS of Bordetella genogroups.</title>
        <authorList>
            <person name="Spilker T."/>
            <person name="LiPuma J."/>
        </authorList>
    </citation>
    <scope>NUCLEOTIDE SEQUENCE [LARGE SCALE GENOMIC DNA]</scope>
    <source>
        <strain evidence="3 4">AU7206</strain>
    </source>
</reference>
<evidence type="ECO:0000313" key="4">
    <source>
        <dbReference type="Proteomes" id="UP000194161"/>
    </source>
</evidence>
<dbReference type="STRING" id="463040.CAL15_05090"/>
<dbReference type="Proteomes" id="UP000194161">
    <property type="component" value="Chromosome"/>
</dbReference>
<name>A0A1W6ZAF6_9BORD</name>
<dbReference type="Pfam" id="PF03886">
    <property type="entry name" value="ABC_trans_aux"/>
    <property type="match status" value="1"/>
</dbReference>
<dbReference type="KEGG" id="bgm:CAL15_05090"/>
<evidence type="ECO:0000313" key="3">
    <source>
        <dbReference type="EMBL" id="ARP93814.1"/>
    </source>
</evidence>
<dbReference type="OrthoDB" id="1494661at2"/>
<feature type="domain" description="ABC-type transport auxiliary lipoprotein component" evidence="2">
    <location>
        <begin position="27"/>
        <end position="185"/>
    </location>
</feature>
<gene>
    <name evidence="3" type="ORF">CAL15_05090</name>
</gene>
<evidence type="ECO:0000256" key="1">
    <source>
        <dbReference type="SAM" id="SignalP"/>
    </source>
</evidence>
<protein>
    <recommendedName>
        <fullName evidence="2">ABC-type transport auxiliary lipoprotein component domain-containing protein</fullName>
    </recommendedName>
</protein>